<dbReference type="InterPro" id="IPR056611">
    <property type="entry name" value="ENOX1/2_dom"/>
</dbReference>
<dbReference type="Proteomes" id="UP000054359">
    <property type="component" value="Unassembled WGS sequence"/>
</dbReference>
<evidence type="ECO:0000313" key="4">
    <source>
        <dbReference type="Proteomes" id="UP000054359"/>
    </source>
</evidence>
<evidence type="ECO:0000313" key="3">
    <source>
        <dbReference type="EMBL" id="KFM77182.1"/>
    </source>
</evidence>
<name>A0A087UIJ3_STEMI</name>
<dbReference type="Pfam" id="PF23267">
    <property type="entry name" value="ENOX1"/>
    <property type="match status" value="1"/>
</dbReference>
<feature type="non-terminal residue" evidence="3">
    <location>
        <position position="58"/>
    </location>
</feature>
<keyword evidence="1" id="KW-0175">Coiled coil</keyword>
<sequence>MMLICTENEQEKDLRERHLQAMRQALQGLQKEVLSLNQKRNKDEAELKELRAFKLRRR</sequence>
<organism evidence="3 4">
    <name type="scientific">Stegodyphus mimosarum</name>
    <name type="common">African social velvet spider</name>
    <dbReference type="NCBI Taxonomy" id="407821"/>
    <lineage>
        <taxon>Eukaryota</taxon>
        <taxon>Metazoa</taxon>
        <taxon>Ecdysozoa</taxon>
        <taxon>Arthropoda</taxon>
        <taxon>Chelicerata</taxon>
        <taxon>Arachnida</taxon>
        <taxon>Araneae</taxon>
        <taxon>Araneomorphae</taxon>
        <taxon>Entelegynae</taxon>
        <taxon>Eresoidea</taxon>
        <taxon>Eresidae</taxon>
        <taxon>Stegodyphus</taxon>
    </lineage>
</organism>
<feature type="coiled-coil region" evidence="1">
    <location>
        <begin position="12"/>
        <end position="46"/>
    </location>
</feature>
<accession>A0A087UIJ3</accession>
<protein>
    <recommendedName>
        <fullName evidence="2">Ecto-NOX disulfide-thiol exchanger 1/2 domain-containing protein</fullName>
    </recommendedName>
</protein>
<reference evidence="3 4" key="1">
    <citation type="submission" date="2013-11" db="EMBL/GenBank/DDBJ databases">
        <title>Genome sequencing of Stegodyphus mimosarum.</title>
        <authorList>
            <person name="Bechsgaard J."/>
        </authorList>
    </citation>
    <scope>NUCLEOTIDE SEQUENCE [LARGE SCALE GENOMIC DNA]</scope>
</reference>
<proteinExistence type="predicted"/>
<dbReference type="EMBL" id="KK119960">
    <property type="protein sequence ID" value="KFM77182.1"/>
    <property type="molecule type" value="Genomic_DNA"/>
</dbReference>
<dbReference type="AlphaFoldDB" id="A0A087UIJ3"/>
<evidence type="ECO:0000256" key="1">
    <source>
        <dbReference type="SAM" id="Coils"/>
    </source>
</evidence>
<feature type="domain" description="Ecto-NOX disulfide-thiol exchanger 1/2" evidence="2">
    <location>
        <begin position="3"/>
        <end position="52"/>
    </location>
</feature>
<gene>
    <name evidence="3" type="ORF">X975_02606</name>
</gene>
<evidence type="ECO:0000259" key="2">
    <source>
        <dbReference type="Pfam" id="PF23267"/>
    </source>
</evidence>
<keyword evidence="4" id="KW-1185">Reference proteome</keyword>